<comment type="catalytic activity">
    <reaction evidence="6">
        <text>D-glucose 6-phosphate + NADP(+) = 6-phospho-D-glucono-1,5-lactone + NADPH + H(+)</text>
        <dbReference type="Rhea" id="RHEA:15841"/>
        <dbReference type="ChEBI" id="CHEBI:15378"/>
        <dbReference type="ChEBI" id="CHEBI:57783"/>
        <dbReference type="ChEBI" id="CHEBI:57955"/>
        <dbReference type="ChEBI" id="CHEBI:58349"/>
        <dbReference type="ChEBI" id="CHEBI:61548"/>
        <dbReference type="EC" id="1.1.1.49"/>
    </reaction>
</comment>
<dbReference type="InterPro" id="IPR022675">
    <property type="entry name" value="G6P_DH_C"/>
</dbReference>
<dbReference type="InterPro" id="IPR022674">
    <property type="entry name" value="G6P_DH_NAD-bd"/>
</dbReference>
<dbReference type="Gene3D" id="3.40.50.720">
    <property type="entry name" value="NAD(P)-binding Rossmann-like Domain"/>
    <property type="match status" value="1"/>
</dbReference>
<dbReference type="SUPFAM" id="SSF55347">
    <property type="entry name" value="Glyceraldehyde-3-phosphate dehydrogenase-like, C-terminal domain"/>
    <property type="match status" value="1"/>
</dbReference>
<feature type="binding site" evidence="6">
    <location>
        <position position="229"/>
    </location>
    <ligand>
        <name>substrate</name>
    </ligand>
</feature>
<accession>A0A3S0GWC0</accession>
<feature type="active site" description="Proton acceptor" evidence="6">
    <location>
        <position position="234"/>
    </location>
</feature>
<feature type="domain" description="Glucose-6-phosphate dehydrogenase C-terminal" evidence="8">
    <location>
        <begin position="184"/>
        <end position="485"/>
    </location>
</feature>
<keyword evidence="10" id="KW-1185">Reference proteome</keyword>
<dbReference type="NCBIfam" id="TIGR00871">
    <property type="entry name" value="zwf"/>
    <property type="match status" value="1"/>
</dbReference>
<dbReference type="HAMAP" id="MF_00966">
    <property type="entry name" value="G6PD"/>
    <property type="match status" value="1"/>
</dbReference>
<feature type="domain" description="Glucose-6-phosphate dehydrogenase NAD-binding" evidence="7">
    <location>
        <begin position="6"/>
        <end position="181"/>
    </location>
</feature>
<protein>
    <recommendedName>
        <fullName evidence="6">Glucose-6-phosphate 1-dehydrogenase</fullName>
        <shortName evidence="6">G6PD</shortName>
        <ecNumber evidence="6">1.1.1.49</ecNumber>
    </recommendedName>
</protein>
<proteinExistence type="inferred from homology"/>
<evidence type="ECO:0000313" key="10">
    <source>
        <dbReference type="Proteomes" id="UP000267418"/>
    </source>
</evidence>
<dbReference type="InterPro" id="IPR036291">
    <property type="entry name" value="NAD(P)-bd_dom_sf"/>
</dbReference>
<feature type="binding site" evidence="6">
    <location>
        <position position="210"/>
    </location>
    <ligand>
        <name>substrate</name>
    </ligand>
</feature>
<dbReference type="EMBL" id="RXOE01000002">
    <property type="protein sequence ID" value="RTQ34780.1"/>
    <property type="molecule type" value="Genomic_DNA"/>
</dbReference>
<evidence type="ECO:0000259" key="8">
    <source>
        <dbReference type="Pfam" id="PF02781"/>
    </source>
</evidence>
<dbReference type="EC" id="1.1.1.49" evidence="6"/>
<feature type="binding site" evidence="6">
    <location>
        <begin position="86"/>
        <end position="87"/>
    </location>
    <ligand>
        <name>NADP(+)</name>
        <dbReference type="ChEBI" id="CHEBI:58349"/>
    </ligand>
</feature>
<comment type="function">
    <text evidence="6">Catalyzes the oxidation of glucose 6-phosphate to 6-phosphogluconolactone.</text>
</comment>
<reference evidence="9 10" key="1">
    <citation type="submission" date="2018-12" db="EMBL/GenBank/DDBJ databases">
        <title>The genome of Variovorax gossypii DSM 100435.</title>
        <authorList>
            <person name="Gao J."/>
            <person name="Sun J."/>
        </authorList>
    </citation>
    <scope>NUCLEOTIDE SEQUENCE [LARGE SCALE GENOMIC DNA]</scope>
    <source>
        <strain evidence="9 10">DSM 100435</strain>
    </source>
</reference>
<comment type="pathway">
    <text evidence="1 6">Carbohydrate degradation; pentose phosphate pathway; D-ribulose 5-phosphate from D-glucose 6-phosphate (oxidative stage): step 1/3.</text>
</comment>
<evidence type="ECO:0000256" key="2">
    <source>
        <dbReference type="ARBA" id="ARBA00022526"/>
    </source>
</evidence>
<feature type="binding site" evidence="6">
    <location>
        <position position="176"/>
    </location>
    <ligand>
        <name>substrate</name>
    </ligand>
</feature>
<dbReference type="GO" id="GO:0006006">
    <property type="term" value="P:glucose metabolic process"/>
    <property type="evidence" value="ECO:0007669"/>
    <property type="project" value="UniProtKB-KW"/>
</dbReference>
<keyword evidence="4 6" id="KW-0560">Oxidoreductase</keyword>
<evidence type="ECO:0000256" key="3">
    <source>
        <dbReference type="ARBA" id="ARBA00022857"/>
    </source>
</evidence>
<organism evidence="9 10">
    <name type="scientific">Variovorax gossypii</name>
    <dbReference type="NCBI Taxonomy" id="1679495"/>
    <lineage>
        <taxon>Bacteria</taxon>
        <taxon>Pseudomonadati</taxon>
        <taxon>Pseudomonadota</taxon>
        <taxon>Betaproteobacteria</taxon>
        <taxon>Burkholderiales</taxon>
        <taxon>Comamonadaceae</taxon>
        <taxon>Variovorax</taxon>
    </lineage>
</organism>
<name>A0A3S0GWC0_9BURK</name>
<comment type="caution">
    <text evidence="9">The sequence shown here is derived from an EMBL/GenBank/DDBJ whole genome shotgun (WGS) entry which is preliminary data.</text>
</comment>
<feature type="binding site" evidence="6">
    <location>
        <position position="142"/>
    </location>
    <ligand>
        <name>NADP(+)</name>
        <dbReference type="ChEBI" id="CHEBI:58349"/>
    </ligand>
</feature>
<dbReference type="AlphaFoldDB" id="A0A3S0GWC0"/>
<dbReference type="UniPathway" id="UPA00115">
    <property type="reaction ID" value="UER00408"/>
</dbReference>
<keyword evidence="2 6" id="KW-0313">Glucose metabolism</keyword>
<dbReference type="SUPFAM" id="SSF51735">
    <property type="entry name" value="NAD(P)-binding Rossmann-fold domains"/>
    <property type="match status" value="1"/>
</dbReference>
<dbReference type="GO" id="GO:0004345">
    <property type="term" value="F:glucose-6-phosphate dehydrogenase activity"/>
    <property type="evidence" value="ECO:0007669"/>
    <property type="project" value="UniProtKB-UniRule"/>
</dbReference>
<evidence type="ECO:0000313" key="9">
    <source>
        <dbReference type="EMBL" id="RTQ34780.1"/>
    </source>
</evidence>
<evidence type="ECO:0000256" key="4">
    <source>
        <dbReference type="ARBA" id="ARBA00023002"/>
    </source>
</evidence>
<dbReference type="Pfam" id="PF02781">
    <property type="entry name" value="G6PD_C"/>
    <property type="match status" value="1"/>
</dbReference>
<dbReference type="InterPro" id="IPR001282">
    <property type="entry name" value="G6P_DH"/>
</dbReference>
<dbReference type="Pfam" id="PF00479">
    <property type="entry name" value="G6PD_N"/>
    <property type="match status" value="1"/>
</dbReference>
<dbReference type="OrthoDB" id="9802739at2"/>
<keyword evidence="5 6" id="KW-0119">Carbohydrate metabolism</keyword>
<feature type="binding site" evidence="6">
    <location>
        <position position="334"/>
    </location>
    <ligand>
        <name>substrate</name>
    </ligand>
</feature>
<dbReference type="Gene3D" id="3.30.360.10">
    <property type="entry name" value="Dihydrodipicolinate Reductase, domain 2"/>
    <property type="match status" value="1"/>
</dbReference>
<dbReference type="PANTHER" id="PTHR23429">
    <property type="entry name" value="GLUCOSE-6-PHOSPHATE 1-DEHYDROGENASE G6PD"/>
    <property type="match status" value="1"/>
</dbReference>
<dbReference type="PRINTS" id="PR00079">
    <property type="entry name" value="G6PDHDRGNASE"/>
</dbReference>
<sequence>MSFDLVLFGGTGDLAWRKLMPALFQAFRHGSLPPDGRIVGVARDDLSDDQYRELIQSRFSAVEGAKRPSPEEFKKFASMLHYLRMDLSKPDDYARLAGLLNQRDAKTVVMYVATAPALFTQVVEQIAAAGLNGPRTRIVLEKPLGHDLASNRAINSAVGKVLEEKQVFRIDHYLGKPSVQNLFAMRFGNALFEPIWRREHISNIQITIAEDLGVEKRGAFYDQTGALRDMVQNHALQLLCAVAMEPPINAHADAIRDEKLKVLRALKPWTPESLGLHAVRGQYTAGTAYGERVPGYRDEAGVNPDSRTETFVALRTEIANWRWAGVPFYIRTGKRLASRDARIEVNFRPTPHAIYRAPAGNVNKLVINLQPKDGLELHMLAQAQDNRQRNGHQSSAAQLAPVQLDLDFDKRFGSERVGAYERLLLDVIDGRLNLFVRSDEQEEAWRWVEPLIDNWESDGGPRPYAAGTWGPSASSAMIARDGFSWGEEQ</sequence>
<comment type="caution">
    <text evidence="6">Lacks conserved residue(s) required for the propagation of feature annotation.</text>
</comment>
<feature type="binding site" evidence="6">
    <location>
        <position position="172"/>
    </location>
    <ligand>
        <name>substrate</name>
    </ligand>
</feature>
<dbReference type="NCBIfam" id="NF009492">
    <property type="entry name" value="PRK12853.1-3"/>
    <property type="match status" value="1"/>
</dbReference>
<dbReference type="PANTHER" id="PTHR23429:SF0">
    <property type="entry name" value="GLUCOSE-6-PHOSPHATE 1-DEHYDROGENASE"/>
    <property type="match status" value="1"/>
</dbReference>
<dbReference type="Proteomes" id="UP000267418">
    <property type="component" value="Unassembled WGS sequence"/>
</dbReference>
<evidence type="ECO:0000256" key="5">
    <source>
        <dbReference type="ARBA" id="ARBA00023277"/>
    </source>
</evidence>
<dbReference type="GO" id="GO:0005829">
    <property type="term" value="C:cytosol"/>
    <property type="evidence" value="ECO:0007669"/>
    <property type="project" value="TreeGrafter"/>
</dbReference>
<gene>
    <name evidence="6 9" type="primary">zwf</name>
    <name evidence="9" type="ORF">EJP69_10240</name>
</gene>
<dbReference type="GO" id="GO:0050661">
    <property type="term" value="F:NADP binding"/>
    <property type="evidence" value="ECO:0007669"/>
    <property type="project" value="UniProtKB-UniRule"/>
</dbReference>
<evidence type="ECO:0000256" key="6">
    <source>
        <dbReference type="HAMAP-Rule" id="MF_00966"/>
    </source>
</evidence>
<evidence type="ECO:0000256" key="1">
    <source>
        <dbReference type="ARBA" id="ARBA00004937"/>
    </source>
</evidence>
<feature type="binding site" evidence="6">
    <location>
        <position position="43"/>
    </location>
    <ligand>
        <name>NADP(+)</name>
        <dbReference type="ChEBI" id="CHEBI:58349"/>
    </ligand>
</feature>
<comment type="similarity">
    <text evidence="6">Belongs to the glucose-6-phosphate dehydrogenase family.</text>
</comment>
<dbReference type="GO" id="GO:0009051">
    <property type="term" value="P:pentose-phosphate shunt, oxidative branch"/>
    <property type="evidence" value="ECO:0007669"/>
    <property type="project" value="TreeGrafter"/>
</dbReference>
<dbReference type="PIRSF" id="PIRSF000110">
    <property type="entry name" value="G6PD"/>
    <property type="match status" value="1"/>
</dbReference>
<evidence type="ECO:0000259" key="7">
    <source>
        <dbReference type="Pfam" id="PF00479"/>
    </source>
</evidence>
<dbReference type="RefSeq" id="WP_126469858.1">
    <property type="nucleotide sequence ID" value="NZ_RXOE01000002.1"/>
</dbReference>
<keyword evidence="3 6" id="KW-0521">NADP</keyword>